<accession>A0ABZ0XY22</accession>
<dbReference type="GeneID" id="43167045"/>
<organism evidence="1 2">
    <name type="scientific">Duganella zoogloeoides</name>
    <dbReference type="NCBI Taxonomy" id="75659"/>
    <lineage>
        <taxon>Bacteria</taxon>
        <taxon>Pseudomonadati</taxon>
        <taxon>Pseudomonadota</taxon>
        <taxon>Betaproteobacteria</taxon>
        <taxon>Burkholderiales</taxon>
        <taxon>Oxalobacteraceae</taxon>
        <taxon>Telluria group</taxon>
        <taxon>Duganella</taxon>
    </lineage>
</organism>
<protein>
    <submittedName>
        <fullName evidence="1">Uncharacterized protein</fullName>
    </submittedName>
</protein>
<dbReference type="RefSeq" id="WP_154820075.1">
    <property type="nucleotide sequence ID" value="NZ_CP140152.1"/>
</dbReference>
<sequence>MKNDTHIIWVNWTPRDFTFGTLCEQLKSYLRLLHDMHSDFIRWEGITANGRVRIDVDMPDLDARLRQMTRPAPDERSEYSELDANFDVTDTSIALYGYSLNFSASMPGPEEEKSDKPELIRLHVNTSSIGVNIFLSLPRNRDVNLVSKNSLKMLMSSSLEHWNGCTAQVFSSDFVAALEAHHHRQIGKLRAVWMCYARHALLAACIKPDIPCTLERIGDDGLLFTLTEHCPDPASDADVKLALAVQAKFDEFHFNHPFVFYGWPYDPDEAHYAGHITGAPEGMAYAVGFAAFDGYDAERRVLLSARLFKYPPGWEPDLHPIYATDVERLESLPYVVLARHQIAAVRYVGAHTPIEWHIGISRHADTLKVLINDWAGIPREQLRIVYTPCSTPSCNN</sequence>
<keyword evidence="2" id="KW-1185">Reference proteome</keyword>
<name>A0ABZ0XY22_9BURK</name>
<evidence type="ECO:0000313" key="1">
    <source>
        <dbReference type="EMBL" id="WQH04660.1"/>
    </source>
</evidence>
<proteinExistence type="predicted"/>
<reference evidence="1 2" key="1">
    <citation type="submission" date="2023-11" db="EMBL/GenBank/DDBJ databases">
        <title>MicrobeMod: A computational toolkit for identifying prokaryotic methylation and restriction-modification with nanopore sequencing.</title>
        <authorList>
            <person name="Crits-Christoph A."/>
            <person name="Kang S.C."/>
            <person name="Lee H."/>
            <person name="Ostrov N."/>
        </authorList>
    </citation>
    <scope>NUCLEOTIDE SEQUENCE [LARGE SCALE GENOMIC DNA]</scope>
    <source>
        <strain evidence="1 2">ATCC 25935</strain>
    </source>
</reference>
<dbReference type="EMBL" id="CP140152">
    <property type="protein sequence ID" value="WQH04660.1"/>
    <property type="molecule type" value="Genomic_DNA"/>
</dbReference>
<gene>
    <name evidence="1" type="ORF">SR858_27080</name>
</gene>
<dbReference type="Proteomes" id="UP001326110">
    <property type="component" value="Chromosome"/>
</dbReference>
<evidence type="ECO:0000313" key="2">
    <source>
        <dbReference type="Proteomes" id="UP001326110"/>
    </source>
</evidence>